<dbReference type="RefSeq" id="WP_064699388.1">
    <property type="nucleotide sequence ID" value="NZ_BDEO01000007.1"/>
</dbReference>
<proteinExistence type="predicted"/>
<keyword evidence="2" id="KW-1185">Reference proteome</keyword>
<evidence type="ECO:0000313" key="2">
    <source>
        <dbReference type="Proteomes" id="UP000184248"/>
    </source>
</evidence>
<name>A0A1M6RXF4_9GAMM</name>
<organism evidence="1 2">
    <name type="scientific">Halomonas caseinilytica</name>
    <dbReference type="NCBI Taxonomy" id="438744"/>
    <lineage>
        <taxon>Bacteria</taxon>
        <taxon>Pseudomonadati</taxon>
        <taxon>Pseudomonadota</taxon>
        <taxon>Gammaproteobacteria</taxon>
        <taxon>Oceanospirillales</taxon>
        <taxon>Halomonadaceae</taxon>
        <taxon>Halomonas</taxon>
    </lineage>
</organism>
<protein>
    <submittedName>
        <fullName evidence="1">Uncharacterized protein</fullName>
    </submittedName>
</protein>
<reference evidence="2" key="1">
    <citation type="submission" date="2016-11" db="EMBL/GenBank/DDBJ databases">
        <authorList>
            <person name="Varghese N."/>
            <person name="Submissions S."/>
        </authorList>
    </citation>
    <scope>NUCLEOTIDE SEQUENCE [LARGE SCALE GENOMIC DNA]</scope>
    <source>
        <strain evidence="2">ALO Sharm</strain>
    </source>
</reference>
<sequence length="256" mass="28259">MHNHQLLDHPLFEERPLKDVLEPFGFEVNIETVEPPIDPALDNAEDVDAYANDPLAYIAGLSFEHPTGFTEIHRNENEDDIFSVAVRAKTVFAQLLLCADSTFAGPSSPYGDSYVDVYHERMRQLSTEGFSRERDDEYVNGELAAAASTYANWSAWQADGRMPVGKNFRPTSWPEGWHGKWWKPSPDSRRNLVKAGALILAEIERLDRAAERQAQGCQACGSVPGQHHSPECPAVNAFQAGRIPAAPDAEGQGGEA</sequence>
<gene>
    <name evidence="1" type="ORF">SAMN05192556_102438</name>
</gene>
<dbReference type="AlphaFoldDB" id="A0A1M6RXF4"/>
<accession>A0A1M6RXF4</accession>
<dbReference type="Proteomes" id="UP000184248">
    <property type="component" value="Unassembled WGS sequence"/>
</dbReference>
<dbReference type="EMBL" id="FRAL01000002">
    <property type="protein sequence ID" value="SHK37121.1"/>
    <property type="molecule type" value="Genomic_DNA"/>
</dbReference>
<evidence type="ECO:0000313" key="1">
    <source>
        <dbReference type="EMBL" id="SHK37121.1"/>
    </source>
</evidence>